<dbReference type="RefSeq" id="WP_236326291.1">
    <property type="nucleotide sequence ID" value="NZ_WJZX01000076.1"/>
</dbReference>
<keyword evidence="1" id="KW-1133">Transmembrane helix</keyword>
<keyword evidence="1" id="KW-0472">Membrane</keyword>
<reference evidence="2" key="1">
    <citation type="submission" date="2019-11" db="EMBL/GenBank/DDBJ databases">
        <title>Epiphytic Pseudomonas syringae from cherry orchards.</title>
        <authorList>
            <person name="Hulin M.T."/>
        </authorList>
    </citation>
    <scope>NUCLEOTIDE SEQUENCE</scope>
    <source>
        <strain evidence="2">PA-2-1F</strain>
    </source>
</reference>
<comment type="caution">
    <text evidence="2">The sequence shown here is derived from an EMBL/GenBank/DDBJ whole genome shotgun (WGS) entry which is preliminary data.</text>
</comment>
<evidence type="ECO:0000313" key="3">
    <source>
        <dbReference type="Proteomes" id="UP000814126"/>
    </source>
</evidence>
<gene>
    <name evidence="2" type="ORF">GIV46_17645</name>
</gene>
<keyword evidence="1" id="KW-0812">Transmembrane</keyword>
<dbReference type="Proteomes" id="UP000814126">
    <property type="component" value="Unassembled WGS sequence"/>
</dbReference>
<feature type="transmembrane region" description="Helical" evidence="1">
    <location>
        <begin position="21"/>
        <end position="40"/>
    </location>
</feature>
<organism evidence="2 3">
    <name type="scientific">Pseudomonas poae</name>
    <dbReference type="NCBI Taxonomy" id="200451"/>
    <lineage>
        <taxon>Bacteria</taxon>
        <taxon>Pseudomonadati</taxon>
        <taxon>Pseudomonadota</taxon>
        <taxon>Gammaproteobacteria</taxon>
        <taxon>Pseudomonadales</taxon>
        <taxon>Pseudomonadaceae</taxon>
        <taxon>Pseudomonas</taxon>
    </lineage>
</organism>
<evidence type="ECO:0000313" key="2">
    <source>
        <dbReference type="EMBL" id="MCF5656838.1"/>
    </source>
</evidence>
<sequence>MSYITKISKLSTTGIKLAWHWTQNLVGWIGLLVAAFTLYLQTAGKEHNLNIVASSIDPAGTEITFGIIYQNTGNFTEIITDASASLSSSKDPNVSWADNLEDCFNPIVIKPGETIHKYYTARLPYYGFNKESVKNGNIESNLTISFSALMPNAITQNFGLFIGEIQYRAAEGTVSNLDIRHNVLKVKFDNASAGTFSLSLPDNVGSANCVKKRQ</sequence>
<dbReference type="AlphaFoldDB" id="A0AAP2WIS6"/>
<proteinExistence type="predicted"/>
<protein>
    <submittedName>
        <fullName evidence="2">Uncharacterized protein</fullName>
    </submittedName>
</protein>
<dbReference type="EMBL" id="WJZX01000076">
    <property type="protein sequence ID" value="MCF5656838.1"/>
    <property type="molecule type" value="Genomic_DNA"/>
</dbReference>
<accession>A0AAP2WIS6</accession>
<evidence type="ECO:0000256" key="1">
    <source>
        <dbReference type="SAM" id="Phobius"/>
    </source>
</evidence>
<name>A0AAP2WIS6_9PSED</name>